<keyword evidence="3" id="KW-1185">Reference proteome</keyword>
<dbReference type="EMBL" id="QQOH01000002">
    <property type="protein sequence ID" value="RDE22630.1"/>
    <property type="molecule type" value="Genomic_DNA"/>
</dbReference>
<organism evidence="2 3">
    <name type="scientific">Motiliproteus coralliicola</name>
    <dbReference type="NCBI Taxonomy" id="2283196"/>
    <lineage>
        <taxon>Bacteria</taxon>
        <taxon>Pseudomonadati</taxon>
        <taxon>Pseudomonadota</taxon>
        <taxon>Gammaproteobacteria</taxon>
        <taxon>Oceanospirillales</taxon>
        <taxon>Oceanospirillaceae</taxon>
        <taxon>Motiliproteus</taxon>
    </lineage>
</organism>
<sequence>MAVETVDPVQQADPSEQTEDERPVPSPCIAACELNAEQFCTGCHRHVDEVAGWKRMDNDARRQVLAKIEQRKAQQRSGLLGWLGRLIGRRN</sequence>
<dbReference type="InterPro" id="IPR010710">
    <property type="entry name" value="DUF1289"/>
</dbReference>
<dbReference type="PANTHER" id="PTHR35175">
    <property type="entry name" value="DUF1289 DOMAIN-CONTAINING PROTEIN"/>
    <property type="match status" value="1"/>
</dbReference>
<dbReference type="RefSeq" id="WP_114695263.1">
    <property type="nucleotide sequence ID" value="NZ_QQOH01000002.1"/>
</dbReference>
<evidence type="ECO:0000256" key="1">
    <source>
        <dbReference type="SAM" id="MobiDB-lite"/>
    </source>
</evidence>
<accession>A0A369WKP1</accession>
<gene>
    <name evidence="2" type="ORF">DV711_08570</name>
</gene>
<protein>
    <submittedName>
        <fullName evidence="2">DUF1289 domain-containing protein</fullName>
    </submittedName>
</protein>
<reference evidence="2 3" key="1">
    <citation type="submission" date="2018-07" db="EMBL/GenBank/DDBJ databases">
        <title>Motiliproteus coralliicola sp. nov., a bacterium isolated from Coral.</title>
        <authorList>
            <person name="Wang G."/>
        </authorList>
    </citation>
    <scope>NUCLEOTIDE SEQUENCE [LARGE SCALE GENOMIC DNA]</scope>
    <source>
        <strain evidence="2 3">C34</strain>
    </source>
</reference>
<feature type="region of interest" description="Disordered" evidence="1">
    <location>
        <begin position="1"/>
        <end position="24"/>
    </location>
</feature>
<name>A0A369WKP1_9GAMM</name>
<evidence type="ECO:0000313" key="3">
    <source>
        <dbReference type="Proteomes" id="UP000253769"/>
    </source>
</evidence>
<evidence type="ECO:0000313" key="2">
    <source>
        <dbReference type="EMBL" id="RDE22630.1"/>
    </source>
</evidence>
<dbReference type="Pfam" id="PF06945">
    <property type="entry name" value="DUF1289"/>
    <property type="match status" value="1"/>
</dbReference>
<proteinExistence type="predicted"/>
<dbReference type="Proteomes" id="UP000253769">
    <property type="component" value="Unassembled WGS sequence"/>
</dbReference>
<dbReference type="AlphaFoldDB" id="A0A369WKP1"/>
<dbReference type="PANTHER" id="PTHR35175:SF2">
    <property type="entry name" value="DUF1289 DOMAIN-CONTAINING PROTEIN"/>
    <property type="match status" value="1"/>
</dbReference>
<comment type="caution">
    <text evidence="2">The sequence shown here is derived from an EMBL/GenBank/DDBJ whole genome shotgun (WGS) entry which is preliminary data.</text>
</comment>
<dbReference type="OrthoDB" id="9811423at2"/>